<evidence type="ECO:0000256" key="5">
    <source>
        <dbReference type="ARBA" id="ARBA00022980"/>
    </source>
</evidence>
<gene>
    <name evidence="9 13" type="primary">rplX</name>
    <name evidence="13" type="ORF">DSM112329_01314</name>
</gene>
<dbReference type="HAMAP" id="MF_01326_B">
    <property type="entry name" value="Ribosomal_uL24_B"/>
    <property type="match status" value="1"/>
</dbReference>
<organism evidence="13">
    <name type="scientific">Paraconexibacter sp. AEG42_29</name>
    <dbReference type="NCBI Taxonomy" id="2997339"/>
    <lineage>
        <taxon>Bacteria</taxon>
        <taxon>Bacillati</taxon>
        <taxon>Actinomycetota</taxon>
        <taxon>Thermoleophilia</taxon>
        <taxon>Solirubrobacterales</taxon>
        <taxon>Paraconexibacteraceae</taxon>
        <taxon>Paraconexibacter</taxon>
    </lineage>
</organism>
<dbReference type="EMBL" id="CP114014">
    <property type="protein sequence ID" value="XAY04481.1"/>
    <property type="molecule type" value="Genomic_DNA"/>
</dbReference>
<evidence type="ECO:0000313" key="13">
    <source>
        <dbReference type="EMBL" id="XAY04481.1"/>
    </source>
</evidence>
<evidence type="ECO:0000256" key="4">
    <source>
        <dbReference type="ARBA" id="ARBA00022884"/>
    </source>
</evidence>
<dbReference type="InterPro" id="IPR041988">
    <property type="entry name" value="Ribosomal_uL24_KOW"/>
</dbReference>
<name>A0AAU7ASJ8_9ACTN</name>
<dbReference type="GO" id="GO:1990904">
    <property type="term" value="C:ribonucleoprotein complex"/>
    <property type="evidence" value="ECO:0007669"/>
    <property type="project" value="UniProtKB-KW"/>
</dbReference>
<dbReference type="GO" id="GO:0019843">
    <property type="term" value="F:rRNA binding"/>
    <property type="evidence" value="ECO:0007669"/>
    <property type="project" value="UniProtKB-UniRule"/>
</dbReference>
<dbReference type="PANTHER" id="PTHR12903">
    <property type="entry name" value="MITOCHONDRIAL RIBOSOMAL PROTEIN L24"/>
    <property type="match status" value="1"/>
</dbReference>
<dbReference type="InterPro" id="IPR005824">
    <property type="entry name" value="KOW"/>
</dbReference>
<evidence type="ECO:0000256" key="2">
    <source>
        <dbReference type="ARBA" id="ARBA00010618"/>
    </source>
</evidence>
<dbReference type="Pfam" id="PF00467">
    <property type="entry name" value="KOW"/>
    <property type="match status" value="1"/>
</dbReference>
<evidence type="ECO:0000256" key="11">
    <source>
        <dbReference type="SAM" id="MobiDB-lite"/>
    </source>
</evidence>
<dbReference type="GO" id="GO:0006412">
    <property type="term" value="P:translation"/>
    <property type="evidence" value="ECO:0007669"/>
    <property type="project" value="UniProtKB-UniRule"/>
</dbReference>
<dbReference type="InterPro" id="IPR057264">
    <property type="entry name" value="Ribosomal_uL24_C"/>
</dbReference>
<dbReference type="InterPro" id="IPR008991">
    <property type="entry name" value="Translation_prot_SH3-like_sf"/>
</dbReference>
<accession>A0AAU7ASJ8</accession>
<comment type="function">
    <text evidence="1 9">One of two assembly initiator proteins, it binds directly to the 5'-end of the 23S rRNA, where it nucleates assembly of the 50S subunit.</text>
</comment>
<keyword evidence="5 9" id="KW-0689">Ribosomal protein</keyword>
<evidence type="ECO:0000256" key="9">
    <source>
        <dbReference type="HAMAP-Rule" id="MF_01326"/>
    </source>
</evidence>
<feature type="domain" description="KOW" evidence="12">
    <location>
        <begin position="5"/>
        <end position="32"/>
    </location>
</feature>
<dbReference type="GO" id="GO:0003735">
    <property type="term" value="F:structural constituent of ribosome"/>
    <property type="evidence" value="ECO:0007669"/>
    <property type="project" value="InterPro"/>
</dbReference>
<dbReference type="RefSeq" id="WP_354701015.1">
    <property type="nucleotide sequence ID" value="NZ_CP114014.1"/>
</dbReference>
<comment type="similarity">
    <text evidence="2 9 10">Belongs to the universal ribosomal protein uL24 family.</text>
</comment>
<dbReference type="Gene3D" id="2.30.30.30">
    <property type="match status" value="1"/>
</dbReference>
<sequence length="109" mass="11921">MAALKIRSGDDVIVISGKDRGKTGKVLRVDPKKNRVYVEGMNIIKRHQRPTQSTDPVKAAGGVVEKEAPIHISNVQLIDPKSKKPTRVGISRDGGTRNRVAKRSGEKLD</sequence>
<dbReference type="InterPro" id="IPR014722">
    <property type="entry name" value="Rib_uL2_dom2"/>
</dbReference>
<evidence type="ECO:0000259" key="12">
    <source>
        <dbReference type="SMART" id="SM00739"/>
    </source>
</evidence>
<dbReference type="InterPro" id="IPR003256">
    <property type="entry name" value="Ribosomal_uL24"/>
</dbReference>
<feature type="region of interest" description="Disordered" evidence="11">
    <location>
        <begin position="79"/>
        <end position="109"/>
    </location>
</feature>
<dbReference type="KEGG" id="parq:DSM112329_01314"/>
<evidence type="ECO:0000256" key="6">
    <source>
        <dbReference type="ARBA" id="ARBA00023274"/>
    </source>
</evidence>
<keyword evidence="4 9" id="KW-0694">RNA-binding</keyword>
<dbReference type="PROSITE" id="PS01108">
    <property type="entry name" value="RIBOSOMAL_L24"/>
    <property type="match status" value="1"/>
</dbReference>
<reference evidence="13" key="1">
    <citation type="submission" date="2022-12" db="EMBL/GenBank/DDBJ databases">
        <title>Paraconexibacter alkalitolerans sp. nov. and Baekduia alba sp. nov., isolated from soil and emended description of the genera Paraconexibacter (Chun et al., 2020) and Baekduia (An et al., 2020).</title>
        <authorList>
            <person name="Vieira S."/>
            <person name="Huber K.J."/>
            <person name="Geppert A."/>
            <person name="Wolf J."/>
            <person name="Neumann-Schaal M."/>
            <person name="Muesken M."/>
            <person name="Overmann J."/>
        </authorList>
    </citation>
    <scope>NUCLEOTIDE SEQUENCE</scope>
    <source>
        <strain evidence="13">AEG42_29</strain>
    </source>
</reference>
<keyword evidence="3 9" id="KW-0699">rRNA-binding</keyword>
<keyword evidence="6 9" id="KW-0687">Ribonucleoprotein</keyword>
<dbReference type="SMART" id="SM00739">
    <property type="entry name" value="KOW"/>
    <property type="match status" value="1"/>
</dbReference>
<dbReference type="NCBIfam" id="TIGR01079">
    <property type="entry name" value="rplX_bact"/>
    <property type="match status" value="1"/>
</dbReference>
<dbReference type="FunFam" id="2.30.30.30:FF:000004">
    <property type="entry name" value="50S ribosomal protein L24"/>
    <property type="match status" value="1"/>
</dbReference>
<dbReference type="InterPro" id="IPR005825">
    <property type="entry name" value="Ribosomal_uL24_CS"/>
</dbReference>
<evidence type="ECO:0000256" key="1">
    <source>
        <dbReference type="ARBA" id="ARBA00004072"/>
    </source>
</evidence>
<dbReference type="CDD" id="cd06089">
    <property type="entry name" value="KOW_RPL26"/>
    <property type="match status" value="1"/>
</dbReference>
<comment type="subunit">
    <text evidence="9">Part of the 50S ribosomal subunit.</text>
</comment>
<dbReference type="Pfam" id="PF17136">
    <property type="entry name" value="ribosomal_L24"/>
    <property type="match status" value="1"/>
</dbReference>
<protein>
    <recommendedName>
        <fullName evidence="7 9">Large ribosomal subunit protein uL24</fullName>
    </recommendedName>
</protein>
<dbReference type="GO" id="GO:0005840">
    <property type="term" value="C:ribosome"/>
    <property type="evidence" value="ECO:0007669"/>
    <property type="project" value="UniProtKB-KW"/>
</dbReference>
<evidence type="ECO:0000256" key="8">
    <source>
        <dbReference type="ARBA" id="ARBA00058688"/>
    </source>
</evidence>
<evidence type="ECO:0000256" key="3">
    <source>
        <dbReference type="ARBA" id="ARBA00022730"/>
    </source>
</evidence>
<proteinExistence type="inferred from homology"/>
<comment type="function">
    <text evidence="8 9">One of the proteins that surrounds the polypeptide exit tunnel on the outside of the subunit.</text>
</comment>
<dbReference type="AlphaFoldDB" id="A0AAU7ASJ8"/>
<dbReference type="SUPFAM" id="SSF50104">
    <property type="entry name" value="Translation proteins SH3-like domain"/>
    <property type="match status" value="1"/>
</dbReference>
<evidence type="ECO:0000256" key="7">
    <source>
        <dbReference type="ARBA" id="ARBA00035206"/>
    </source>
</evidence>
<evidence type="ECO:0000256" key="10">
    <source>
        <dbReference type="RuleBase" id="RU003477"/>
    </source>
</evidence>